<evidence type="ECO:0000313" key="4">
    <source>
        <dbReference type="EMBL" id="AIF12040.1"/>
    </source>
</evidence>
<reference evidence="4" key="1">
    <citation type="journal article" date="2014" name="Genome Biol. Evol.">
        <title>Pangenome evidence for extensive interdomain horizontal transfer affecting lineage core and shell genes in uncultured planktonic thaumarchaeota and euryarchaeota.</title>
        <authorList>
            <person name="Deschamps P."/>
            <person name="Zivanovic Y."/>
            <person name="Moreira D."/>
            <person name="Rodriguez-Valera F."/>
            <person name="Lopez-Garcia P."/>
        </authorList>
    </citation>
    <scope>NUCLEOTIDE SEQUENCE</scope>
</reference>
<keyword evidence="4" id="KW-0347">Helicase</keyword>
<dbReference type="EMBL" id="KF900935">
    <property type="protein sequence ID" value="AIF12040.1"/>
    <property type="molecule type" value="Genomic_DNA"/>
</dbReference>
<dbReference type="Pfam" id="PF08489">
    <property type="entry name" value="TiaS_FLD"/>
    <property type="match status" value="1"/>
</dbReference>
<proteinExistence type="predicted"/>
<feature type="region of interest" description="Disordered" evidence="1">
    <location>
        <begin position="1"/>
        <end position="20"/>
    </location>
</feature>
<dbReference type="AlphaFoldDB" id="A0A075HA40"/>
<feature type="region of interest" description="Disordered" evidence="1">
    <location>
        <begin position="419"/>
        <end position="439"/>
    </location>
</feature>
<dbReference type="Gene3D" id="3.30.70.2200">
    <property type="match status" value="1"/>
</dbReference>
<feature type="domain" description="TiaS-like TCKD" evidence="3">
    <location>
        <begin position="30"/>
        <end position="159"/>
    </location>
</feature>
<dbReference type="Gene3D" id="3.90.600.20">
    <property type="match status" value="1"/>
</dbReference>
<feature type="domain" description="TiaS FLD" evidence="2">
    <location>
        <begin position="172"/>
        <end position="286"/>
    </location>
</feature>
<dbReference type="Pfam" id="PF22641">
    <property type="entry name" value="TiaS_TCKD"/>
    <property type="match status" value="1"/>
</dbReference>
<protein>
    <submittedName>
        <fullName evidence="4">Nucleic acid binding OB-fold tRNA/helicase-type protein</fullName>
    </submittedName>
</protein>
<dbReference type="GO" id="GO:0004386">
    <property type="term" value="F:helicase activity"/>
    <property type="evidence" value="ECO:0007669"/>
    <property type="project" value="UniProtKB-KW"/>
</dbReference>
<evidence type="ECO:0000256" key="1">
    <source>
        <dbReference type="SAM" id="MobiDB-lite"/>
    </source>
</evidence>
<dbReference type="PANTHER" id="PTHR40705">
    <property type="entry name" value="TRNA(ILE2) 2-AGMATINYLCYTIDINE SYNTHETASE TIAS"/>
    <property type="match status" value="1"/>
</dbReference>
<dbReference type="PANTHER" id="PTHR40705:SF2">
    <property type="entry name" value="DUF1743 DOMAIN-CONTAINING PROTEIN"/>
    <property type="match status" value="1"/>
</dbReference>
<dbReference type="Gene3D" id="2.40.50.1010">
    <property type="match status" value="1"/>
</dbReference>
<dbReference type="InterPro" id="IPR053870">
    <property type="entry name" value="TiaS-like_TCKD"/>
</dbReference>
<keyword evidence="4" id="KW-0067">ATP-binding</keyword>
<evidence type="ECO:0000259" key="3">
    <source>
        <dbReference type="Pfam" id="PF22641"/>
    </source>
</evidence>
<dbReference type="InterPro" id="IPR013696">
    <property type="entry name" value="TiaS_FLD"/>
</dbReference>
<organism evidence="4">
    <name type="scientific">uncultured marine group II/III euryarchaeote KM3_54_D07</name>
    <dbReference type="NCBI Taxonomy" id="1456460"/>
    <lineage>
        <taxon>Archaea</taxon>
        <taxon>Methanobacteriati</taxon>
        <taxon>Methanobacteriota</taxon>
        <taxon>environmental samples</taxon>
    </lineage>
</organism>
<keyword evidence="4" id="KW-0547">Nucleotide-binding</keyword>
<evidence type="ECO:0000259" key="2">
    <source>
        <dbReference type="Pfam" id="PF08489"/>
    </source>
</evidence>
<accession>A0A075HA40</accession>
<keyword evidence="4" id="KW-0378">Hydrolase</keyword>
<name>A0A075HA40_9EURY</name>
<sequence>MRLGQGNLGSDRGNTGGLGLSPESPLVLRIGLDDTDHPLTGCTTSSFDELIALLLERIPDAEVNERALVRLWPFAERRTRGNGALSAQITIDGGQIGEFRESCQEWFDGILSEVSEHPPSKVPAAPVLVVSEGPVPEEWYWETVSGHVDLEPRLKQVRSDGCWMLAGERLWGAVGASAAIAWRPNSSSTWELIAWREPGMIGLPRKVTSESVRLMELSNPMTFVNRDPTAGRGLIAPRTPCPVLYGIRGGTSESVVKAHRWMQVRNDVERSTRWAVHRTNQLSDDHLGTVSYGTVINHPEETKGAHSNVAVASNGNRVSLVAFSEGGPVNRLLRRLQVGDRVAWLGLIAPDGAFHLERLSLLDSTPRIAGRPQCCGKSMRSGGAGQQLRCRECGSKTIREWVSTDADVSDIEAVANWSEPAPSNRRHLSRPLELGLPGT</sequence>